<evidence type="ECO:0000256" key="1">
    <source>
        <dbReference type="SAM" id="Phobius"/>
    </source>
</evidence>
<keyword evidence="1" id="KW-0812">Transmembrane</keyword>
<feature type="transmembrane region" description="Helical" evidence="1">
    <location>
        <begin position="45"/>
        <end position="62"/>
    </location>
</feature>
<gene>
    <name evidence="2" type="ORF">GCM10011395_31470</name>
</gene>
<evidence type="ECO:0000313" key="2">
    <source>
        <dbReference type="EMBL" id="GGA58895.1"/>
    </source>
</evidence>
<comment type="caution">
    <text evidence="2">The sequence shown here is derived from an EMBL/GenBank/DDBJ whole genome shotgun (WGS) entry which is preliminary data.</text>
</comment>
<keyword evidence="3" id="KW-1185">Reference proteome</keyword>
<protein>
    <submittedName>
        <fullName evidence="2">Uncharacterized protein</fullName>
    </submittedName>
</protein>
<keyword evidence="1" id="KW-1133">Transmembrane helix</keyword>
<evidence type="ECO:0000313" key="3">
    <source>
        <dbReference type="Proteomes" id="UP000618591"/>
    </source>
</evidence>
<reference evidence="3" key="1">
    <citation type="journal article" date="2019" name="Int. J. Syst. Evol. Microbiol.">
        <title>The Global Catalogue of Microorganisms (GCM) 10K type strain sequencing project: providing services to taxonomists for standard genome sequencing and annotation.</title>
        <authorList>
            <consortium name="The Broad Institute Genomics Platform"/>
            <consortium name="The Broad Institute Genome Sequencing Center for Infectious Disease"/>
            <person name="Wu L."/>
            <person name="Ma J."/>
        </authorList>
    </citation>
    <scope>NUCLEOTIDE SEQUENCE [LARGE SCALE GENOMIC DNA]</scope>
    <source>
        <strain evidence="3">CGMCC 1.10106</strain>
    </source>
</reference>
<keyword evidence="1" id="KW-0472">Membrane</keyword>
<organism evidence="2 3">
    <name type="scientific">Sphingomonas psychrolutea</name>
    <dbReference type="NCBI Taxonomy" id="1259676"/>
    <lineage>
        <taxon>Bacteria</taxon>
        <taxon>Pseudomonadati</taxon>
        <taxon>Pseudomonadota</taxon>
        <taxon>Alphaproteobacteria</taxon>
        <taxon>Sphingomonadales</taxon>
        <taxon>Sphingomonadaceae</taxon>
        <taxon>Sphingomonas</taxon>
    </lineage>
</organism>
<name>A0ABQ1H5I4_9SPHN</name>
<dbReference type="Proteomes" id="UP000618591">
    <property type="component" value="Unassembled WGS sequence"/>
</dbReference>
<feature type="transmembrane region" description="Helical" evidence="1">
    <location>
        <begin position="69"/>
        <end position="87"/>
    </location>
</feature>
<accession>A0ABQ1H5I4</accession>
<proteinExistence type="predicted"/>
<sequence>MSQPGTASYTLGASTTIVARIDAAAPTPTKRGPYEKRQPDMHMDGLTWFGLFAVSAMLLCYAMENRSRWWILAFAFSCIAGSAYGFMQGAWPFGLVEGIWSIVAFRRWWQVNST</sequence>
<dbReference type="EMBL" id="BMDW01000024">
    <property type="protein sequence ID" value="GGA58895.1"/>
    <property type="molecule type" value="Genomic_DNA"/>
</dbReference>